<name>A0A7I8W205_9ANNE</name>
<evidence type="ECO:0000256" key="2">
    <source>
        <dbReference type="PIRSR" id="PIRSR607822-1"/>
    </source>
</evidence>
<feature type="binding site" evidence="2">
    <location>
        <position position="322"/>
    </location>
    <ligand>
        <name>Zn(2+)</name>
        <dbReference type="ChEBI" id="CHEBI:29105"/>
    </ligand>
</feature>
<dbReference type="SMART" id="SM01260">
    <property type="entry name" value="LANC_like"/>
    <property type="match status" value="1"/>
</dbReference>
<dbReference type="GO" id="GO:0031179">
    <property type="term" value="P:peptide modification"/>
    <property type="evidence" value="ECO:0007669"/>
    <property type="project" value="InterPro"/>
</dbReference>
<reference evidence="3 4" key="1">
    <citation type="submission" date="2020-08" db="EMBL/GenBank/DDBJ databases">
        <authorList>
            <person name="Hejnol A."/>
        </authorList>
    </citation>
    <scope>NUCLEOTIDE SEQUENCE [LARGE SCALE GENOMIC DNA]</scope>
</reference>
<keyword evidence="2" id="KW-0862">Zinc</keyword>
<dbReference type="CDD" id="cd04794">
    <property type="entry name" value="euk_LANCL"/>
    <property type="match status" value="1"/>
</dbReference>
<gene>
    <name evidence="3" type="ORF">DGYR_LOCUS10375</name>
</gene>
<dbReference type="EMBL" id="CAJFCJ010000018">
    <property type="protein sequence ID" value="CAD5122576.1"/>
    <property type="molecule type" value="Genomic_DNA"/>
</dbReference>
<dbReference type="GO" id="GO:0005886">
    <property type="term" value="C:plasma membrane"/>
    <property type="evidence" value="ECO:0007669"/>
    <property type="project" value="TreeGrafter"/>
</dbReference>
<comment type="caution">
    <text evidence="3">The sequence shown here is derived from an EMBL/GenBank/DDBJ whole genome shotgun (WGS) entry which is preliminary data.</text>
</comment>
<proteinExistence type="inferred from homology"/>
<sequence length="400" mass="45797">MQGLGSNKLFISNPFEDYSTNSDVVTSDGELTLVFKSQLEKFISDTLLLLEEKYNSDEIDRHDNSVYTGMSGVAFLYIKLYELGIKPDGLEIALKYVEKFLRSIKVRYITFLCGDAGPLTIAAYLYYKLNKSDEFQMCIGHLLSAEEEAVKRSTADELLYGRVGYLYCLLWLNKKINPEPIPQNLIQRIVKCVITSGLNYERKEQYLPLMYEWYQEQYVGAAHGLSGIVTLLLKSNFTDKELMVQEIEGLCKLKYPSGNFFTLLQSEAKEILHWCHGTPGFTFMFIEAYKKLGDEKYLNEAKLCADRIWEKGILKKGYGLCHGTAGNAYSLLAVYQASKDIKYLHRAAKFAEFCLSYGTHNCRIPDRPYSLFEGMGGTLYFLVDFLKNYENAKFPCFDDI</sequence>
<organism evidence="3 4">
    <name type="scientific">Dimorphilus gyrociliatus</name>
    <dbReference type="NCBI Taxonomy" id="2664684"/>
    <lineage>
        <taxon>Eukaryota</taxon>
        <taxon>Metazoa</taxon>
        <taxon>Spiralia</taxon>
        <taxon>Lophotrochozoa</taxon>
        <taxon>Annelida</taxon>
        <taxon>Polychaeta</taxon>
        <taxon>Polychaeta incertae sedis</taxon>
        <taxon>Dinophilidae</taxon>
        <taxon>Dimorphilus</taxon>
    </lineage>
</organism>
<dbReference type="PRINTS" id="PR01950">
    <property type="entry name" value="LANCSUPER"/>
</dbReference>
<feature type="binding site" evidence="2">
    <location>
        <position position="321"/>
    </location>
    <ligand>
        <name>Zn(2+)</name>
        <dbReference type="ChEBI" id="CHEBI:29105"/>
    </ligand>
</feature>
<dbReference type="SUPFAM" id="SSF158745">
    <property type="entry name" value="LanC-like"/>
    <property type="match status" value="1"/>
</dbReference>
<evidence type="ECO:0000313" key="3">
    <source>
        <dbReference type="EMBL" id="CAD5122576.1"/>
    </source>
</evidence>
<dbReference type="GO" id="GO:0046872">
    <property type="term" value="F:metal ion binding"/>
    <property type="evidence" value="ECO:0007669"/>
    <property type="project" value="UniProtKB-KW"/>
</dbReference>
<dbReference type="Pfam" id="PF05147">
    <property type="entry name" value="LANC_like"/>
    <property type="match status" value="1"/>
</dbReference>
<protein>
    <submittedName>
        <fullName evidence="3">DgyrCDS10989</fullName>
    </submittedName>
</protein>
<dbReference type="InterPro" id="IPR012341">
    <property type="entry name" value="6hp_glycosidase-like_sf"/>
</dbReference>
<dbReference type="InterPro" id="IPR020464">
    <property type="entry name" value="LanC-like_prot_euk"/>
</dbReference>
<dbReference type="PANTHER" id="PTHR12736:SF21">
    <property type="entry name" value="LANC-LIKE PROTEIN 2"/>
    <property type="match status" value="1"/>
</dbReference>
<feature type="binding site" evidence="2">
    <location>
        <position position="275"/>
    </location>
    <ligand>
        <name>Zn(2+)</name>
        <dbReference type="ChEBI" id="CHEBI:29105"/>
    </ligand>
</feature>
<dbReference type="Proteomes" id="UP000549394">
    <property type="component" value="Unassembled WGS sequence"/>
</dbReference>
<dbReference type="InterPro" id="IPR007822">
    <property type="entry name" value="LANC-like"/>
</dbReference>
<dbReference type="AlphaFoldDB" id="A0A7I8W205"/>
<evidence type="ECO:0000256" key="1">
    <source>
        <dbReference type="ARBA" id="ARBA00007179"/>
    </source>
</evidence>
<evidence type="ECO:0000313" key="4">
    <source>
        <dbReference type="Proteomes" id="UP000549394"/>
    </source>
</evidence>
<keyword evidence="2" id="KW-0479">Metal-binding</keyword>
<keyword evidence="4" id="KW-1185">Reference proteome</keyword>
<dbReference type="Gene3D" id="1.50.10.10">
    <property type="match status" value="1"/>
</dbReference>
<comment type="similarity">
    <text evidence="1">Belongs to the LanC-like protein family.</text>
</comment>
<dbReference type="OrthoDB" id="10257263at2759"/>
<dbReference type="GO" id="GO:0005975">
    <property type="term" value="P:carbohydrate metabolic process"/>
    <property type="evidence" value="ECO:0007669"/>
    <property type="project" value="InterPro"/>
</dbReference>
<accession>A0A7I8W205</accession>
<dbReference type="PANTHER" id="PTHR12736">
    <property type="entry name" value="LANC-LIKE PROTEIN"/>
    <property type="match status" value="1"/>
</dbReference>
<dbReference type="PRINTS" id="PR01951">
    <property type="entry name" value="LANCEUKARYTE"/>
</dbReference>